<organism evidence="1 2">
    <name type="scientific">Camellia lanceoleosa</name>
    <dbReference type="NCBI Taxonomy" id="1840588"/>
    <lineage>
        <taxon>Eukaryota</taxon>
        <taxon>Viridiplantae</taxon>
        <taxon>Streptophyta</taxon>
        <taxon>Embryophyta</taxon>
        <taxon>Tracheophyta</taxon>
        <taxon>Spermatophyta</taxon>
        <taxon>Magnoliopsida</taxon>
        <taxon>eudicotyledons</taxon>
        <taxon>Gunneridae</taxon>
        <taxon>Pentapetalae</taxon>
        <taxon>asterids</taxon>
        <taxon>Ericales</taxon>
        <taxon>Theaceae</taxon>
        <taxon>Camellia</taxon>
    </lineage>
</organism>
<sequence length="476" mass="53274">MNFFRSILAEESDPPLPDNPPKSPTNPSQEHHDDDNHDDDDDQSDQSSPNSNSAAAAGGWSFGGLIKTFATRSESVIETYRRDLKEFGSGLQKETAVFREVASRAVKDLPASIEVSASVAHGSLGHAIDGVLKSTAEIIAHGKETLLAPSDGESDSESHSHSNQNLTPRRYSRFEAQLRSIQSDANSYCEEPEDLEDYNKWKLGFVLEEKSDEVKSLIEENESMEGMYKRVVPNVVDHETFWCRYFFRVHKLKLQENVRANLVKRAISSEDDEELTWDVDDDNDDEEESDGLSKGNSIVTVENKELRSQELPQVVKSETNEAQVESSKVVDSKEEIKPNVDNVDDVDKGNVIEASSEQVTNEEVHSEQTSEEVKNNVESVSKSDEKMALDGKVDTSESCKDSDLSIVSTEPSLPEEEDLGWDEIEDLGSNDEKKVSHVESPNRDDLRKRMSAADEDEDLSWDIEDDDEPVTKRDTK</sequence>
<protein>
    <submittedName>
        <fullName evidence="1">BSD domain-containing protein 1</fullName>
    </submittedName>
</protein>
<comment type="caution">
    <text evidence="1">The sequence shown here is derived from an EMBL/GenBank/DDBJ whole genome shotgun (WGS) entry which is preliminary data.</text>
</comment>
<proteinExistence type="predicted"/>
<name>A0ACC0F5A0_9ERIC</name>
<reference evidence="1 2" key="1">
    <citation type="journal article" date="2022" name="Plant J.">
        <title>Chromosome-level genome of Camellia lanceoleosa provides a valuable resource for understanding genome evolution and self-incompatibility.</title>
        <authorList>
            <person name="Gong W."/>
            <person name="Xiao S."/>
            <person name="Wang L."/>
            <person name="Liao Z."/>
            <person name="Chang Y."/>
            <person name="Mo W."/>
            <person name="Hu G."/>
            <person name="Li W."/>
            <person name="Zhao G."/>
            <person name="Zhu H."/>
            <person name="Hu X."/>
            <person name="Ji K."/>
            <person name="Xiang X."/>
            <person name="Song Q."/>
            <person name="Yuan D."/>
            <person name="Jin S."/>
            <person name="Zhang L."/>
        </authorList>
    </citation>
    <scope>NUCLEOTIDE SEQUENCE [LARGE SCALE GENOMIC DNA]</scope>
    <source>
        <strain evidence="1">SQ_2022a</strain>
    </source>
</reference>
<gene>
    <name evidence="1" type="ORF">LOK49_LG15G00404</name>
</gene>
<dbReference type="EMBL" id="CM045768">
    <property type="protein sequence ID" value="KAI7983814.1"/>
    <property type="molecule type" value="Genomic_DNA"/>
</dbReference>
<evidence type="ECO:0000313" key="2">
    <source>
        <dbReference type="Proteomes" id="UP001060215"/>
    </source>
</evidence>
<dbReference type="Proteomes" id="UP001060215">
    <property type="component" value="Chromosome 11"/>
</dbReference>
<evidence type="ECO:0000313" key="1">
    <source>
        <dbReference type="EMBL" id="KAI7983814.1"/>
    </source>
</evidence>
<accession>A0ACC0F5A0</accession>
<keyword evidence="2" id="KW-1185">Reference proteome</keyword>